<evidence type="ECO:0000313" key="1">
    <source>
        <dbReference type="EMBL" id="PSV00624.1"/>
    </source>
</evidence>
<dbReference type="AlphaFoldDB" id="A0A2T3KLM8"/>
<accession>A0A2T3KLM8</accession>
<dbReference type="EMBL" id="PYNF01000003">
    <property type="protein sequence ID" value="PSV00624.1"/>
    <property type="molecule type" value="Genomic_DNA"/>
</dbReference>
<dbReference type="Proteomes" id="UP000241426">
    <property type="component" value="Unassembled WGS sequence"/>
</dbReference>
<dbReference type="RefSeq" id="WP_107289254.1">
    <property type="nucleotide sequence ID" value="NZ_PYNF01000003.1"/>
</dbReference>
<sequence>MEREIEAEKYDGVLDFGDVLREVISVIRPKPALSIQEALRGTGRSESDIFEVACTIGSLKRVARTEYKKIRTQIIQSFRAGNYPAFDASNYFDEGTEAGDLNDTLAYVLQKKIPHPPLPHDYKFSLSERVELRNFLIEELDEMVAMC</sequence>
<organism evidence="1 2">
    <name type="scientific">Photobacterium kishitanii</name>
    <dbReference type="NCBI Taxonomy" id="318456"/>
    <lineage>
        <taxon>Bacteria</taxon>
        <taxon>Pseudomonadati</taxon>
        <taxon>Pseudomonadota</taxon>
        <taxon>Gammaproteobacteria</taxon>
        <taxon>Vibrionales</taxon>
        <taxon>Vibrionaceae</taxon>
        <taxon>Photobacterium</taxon>
    </lineage>
</organism>
<gene>
    <name evidence="1" type="ORF">C9J27_05665</name>
</gene>
<comment type="caution">
    <text evidence="1">The sequence shown here is derived from an EMBL/GenBank/DDBJ whole genome shotgun (WGS) entry which is preliminary data.</text>
</comment>
<name>A0A2T3KLM8_9GAMM</name>
<protein>
    <submittedName>
        <fullName evidence="1">Uncharacterized protein</fullName>
    </submittedName>
</protein>
<reference evidence="1 2" key="1">
    <citation type="submission" date="2018-01" db="EMBL/GenBank/DDBJ databases">
        <title>Whole genome sequencing of Histamine producing bacteria.</title>
        <authorList>
            <person name="Butler K."/>
        </authorList>
    </citation>
    <scope>NUCLEOTIDE SEQUENCE [LARGE SCALE GENOMIC DNA]</scope>
    <source>
        <strain evidence="1 2">FS-7.2</strain>
    </source>
</reference>
<evidence type="ECO:0000313" key="2">
    <source>
        <dbReference type="Proteomes" id="UP000241426"/>
    </source>
</evidence>
<proteinExistence type="predicted"/>